<dbReference type="Proteomes" id="UP000663829">
    <property type="component" value="Unassembled WGS sequence"/>
</dbReference>
<dbReference type="Proteomes" id="UP000682733">
    <property type="component" value="Unassembled WGS sequence"/>
</dbReference>
<accession>A0A814FRX6</accession>
<dbReference type="Proteomes" id="UP000677228">
    <property type="component" value="Unassembled WGS sequence"/>
</dbReference>
<evidence type="ECO:0000313" key="4">
    <source>
        <dbReference type="EMBL" id="CAF3974070.1"/>
    </source>
</evidence>
<dbReference type="EMBL" id="CAJNOK010012386">
    <property type="protein sequence ID" value="CAF1162414.1"/>
    <property type="molecule type" value="Genomic_DNA"/>
</dbReference>
<dbReference type="EMBL" id="CAJOBC010002929">
    <property type="protein sequence ID" value="CAF3758734.1"/>
    <property type="molecule type" value="Genomic_DNA"/>
</dbReference>
<name>A0A814FRX6_9BILA</name>
<evidence type="ECO:0000313" key="2">
    <source>
        <dbReference type="EMBL" id="CAF1162414.1"/>
    </source>
</evidence>
<proteinExistence type="predicted"/>
<gene>
    <name evidence="1" type="ORF">GPM918_LOCUS13029</name>
    <name evidence="2" type="ORF">OVA965_LOCUS22156</name>
    <name evidence="3" type="ORF">SRO942_LOCUS13029</name>
    <name evidence="4" type="ORF">TMI583_LOCUS22871</name>
</gene>
<evidence type="ECO:0000313" key="5">
    <source>
        <dbReference type="Proteomes" id="UP000663829"/>
    </source>
</evidence>
<evidence type="ECO:0000313" key="3">
    <source>
        <dbReference type="EMBL" id="CAF3758734.1"/>
    </source>
</evidence>
<protein>
    <submittedName>
        <fullName evidence="1">Uncharacterized protein</fullName>
    </submittedName>
</protein>
<organism evidence="1 5">
    <name type="scientific">Didymodactylos carnosus</name>
    <dbReference type="NCBI Taxonomy" id="1234261"/>
    <lineage>
        <taxon>Eukaryota</taxon>
        <taxon>Metazoa</taxon>
        <taxon>Spiralia</taxon>
        <taxon>Gnathifera</taxon>
        <taxon>Rotifera</taxon>
        <taxon>Eurotatoria</taxon>
        <taxon>Bdelloidea</taxon>
        <taxon>Philodinida</taxon>
        <taxon>Philodinidae</taxon>
        <taxon>Didymodactylos</taxon>
    </lineage>
</organism>
<dbReference type="EMBL" id="CAJOBA010033910">
    <property type="protein sequence ID" value="CAF3974070.1"/>
    <property type="molecule type" value="Genomic_DNA"/>
</dbReference>
<keyword evidence="5" id="KW-1185">Reference proteome</keyword>
<comment type="caution">
    <text evidence="1">The sequence shown here is derived from an EMBL/GenBank/DDBJ whole genome shotgun (WGS) entry which is preliminary data.</text>
</comment>
<sequence length="385" mass="44387">MQLNSSNVTETELDVQYSEYGRYYVGHVRADNKQRHGSGAIYFGNGVKIQVEYENNYKIGQSYLITNTGLKIKCDFDTEQLLNSYRFTLDLILLNGSRSQYDVYGNIQIKDIIKIISFNDSSKCFKLLDGISNIALISARDGSDTNHILVEEFYEKLPFLFSVANICPEQIKTKQGLWLEIGTSIVNNWLHRTDIKGIIIIYETYDFYQTNGFDELELVEDEIDTYRIIPNRNPDIYNFLNVVLDGNTINIPIIVITKIINKHFDKSMIVVFTDILKAIQLVINSIFDNESRCSPLIMSEKNIYDTKSKTLTKVVKSKPGFAILAKYDDEQPPNLSEIRCLNSSWTYVEICNESHILRPNDTCYPVYYPSEVQRAFYMSLVNRTN</sequence>
<dbReference type="Proteomes" id="UP000681722">
    <property type="component" value="Unassembled WGS sequence"/>
</dbReference>
<evidence type="ECO:0000313" key="1">
    <source>
        <dbReference type="EMBL" id="CAF0986471.1"/>
    </source>
</evidence>
<dbReference type="AlphaFoldDB" id="A0A814FRX6"/>
<reference evidence="1" key="1">
    <citation type="submission" date="2021-02" db="EMBL/GenBank/DDBJ databases">
        <authorList>
            <person name="Nowell W R."/>
        </authorList>
    </citation>
    <scope>NUCLEOTIDE SEQUENCE</scope>
</reference>
<dbReference type="EMBL" id="CAJNOQ010002929">
    <property type="protein sequence ID" value="CAF0986471.1"/>
    <property type="molecule type" value="Genomic_DNA"/>
</dbReference>